<dbReference type="PANTHER" id="PTHR24229">
    <property type="entry name" value="NEUROPEPTIDES RECEPTOR"/>
    <property type="match status" value="1"/>
</dbReference>
<comment type="subcellular location">
    <subcellularLocation>
        <location evidence="1">Cell membrane</location>
        <topology evidence="1">Multi-pass membrane protein</topology>
    </subcellularLocation>
</comment>
<dbReference type="InterPro" id="IPR017452">
    <property type="entry name" value="GPCR_Rhodpsn_7TM"/>
</dbReference>
<reference evidence="12" key="3">
    <citation type="submission" date="2025-09" db="UniProtKB">
        <authorList>
            <consortium name="Ensembl"/>
        </authorList>
    </citation>
    <scope>IDENTIFICATION</scope>
</reference>
<dbReference type="GO" id="GO:0007218">
    <property type="term" value="P:neuropeptide signaling pathway"/>
    <property type="evidence" value="ECO:0007669"/>
    <property type="project" value="TreeGrafter"/>
</dbReference>
<keyword evidence="8" id="KW-0807">Transducer</keyword>
<keyword evidence="7" id="KW-0675">Receptor</keyword>
<feature type="region of interest" description="Disordered" evidence="9">
    <location>
        <begin position="1"/>
        <end position="29"/>
    </location>
</feature>
<dbReference type="SUPFAM" id="SSF81321">
    <property type="entry name" value="Family A G protein-coupled receptor-like"/>
    <property type="match status" value="1"/>
</dbReference>
<evidence type="ECO:0000313" key="13">
    <source>
        <dbReference type="Proteomes" id="UP000007754"/>
    </source>
</evidence>
<name>A0A674H565_TAEGU</name>
<reference evidence="12 13" key="1">
    <citation type="journal article" date="2010" name="Nature">
        <title>The genome of a songbird.</title>
        <authorList>
            <person name="Warren W.C."/>
            <person name="Clayton D.F."/>
            <person name="Ellegren H."/>
            <person name="Arnold A.P."/>
            <person name="Hillier L.W."/>
            <person name="Kunstner A."/>
            <person name="Searle S."/>
            <person name="White S."/>
            <person name="Vilella A.J."/>
            <person name="Fairley S."/>
            <person name="Heger A."/>
            <person name="Kong L."/>
            <person name="Ponting C.P."/>
            <person name="Jarvis E.D."/>
            <person name="Mello C.V."/>
            <person name="Minx P."/>
            <person name="Lovell P."/>
            <person name="Velho T.A."/>
            <person name="Ferris M."/>
            <person name="Balakrishnan C.N."/>
            <person name="Sinha S."/>
            <person name="Blatti C."/>
            <person name="London S.E."/>
            <person name="Li Y."/>
            <person name="Lin Y.C."/>
            <person name="George J."/>
            <person name="Sweedler J."/>
            <person name="Southey B."/>
            <person name="Gunaratne P."/>
            <person name="Watson M."/>
            <person name="Nam K."/>
            <person name="Backstrom N."/>
            <person name="Smeds L."/>
            <person name="Nabholz B."/>
            <person name="Itoh Y."/>
            <person name="Whitney O."/>
            <person name="Pfenning A.R."/>
            <person name="Howard J."/>
            <person name="Volker M."/>
            <person name="Skinner B.M."/>
            <person name="Griffin D.K."/>
            <person name="Ye L."/>
            <person name="McLaren W.M."/>
            <person name="Flicek P."/>
            <person name="Quesada V."/>
            <person name="Velasco G."/>
            <person name="Lopez-Otin C."/>
            <person name="Puente X.S."/>
            <person name="Olender T."/>
            <person name="Lancet D."/>
            <person name="Smit A.F."/>
            <person name="Hubley R."/>
            <person name="Konkel M.K."/>
            <person name="Walker J.A."/>
            <person name="Batzer M.A."/>
            <person name="Gu W."/>
            <person name="Pollock D.D."/>
            <person name="Chen L."/>
            <person name="Cheng Z."/>
            <person name="Eichler E.E."/>
            <person name="Stapley J."/>
            <person name="Slate J."/>
            <person name="Ekblom R."/>
            <person name="Birkhead T."/>
            <person name="Burke T."/>
            <person name="Burt D."/>
            <person name="Scharff C."/>
            <person name="Adam I."/>
            <person name="Richard H."/>
            <person name="Sultan M."/>
            <person name="Soldatov A."/>
            <person name="Lehrach H."/>
            <person name="Edwards S.V."/>
            <person name="Yang S.P."/>
            <person name="Li X."/>
            <person name="Graves T."/>
            <person name="Fulton L."/>
            <person name="Nelson J."/>
            <person name="Chinwalla A."/>
            <person name="Hou S."/>
            <person name="Mardis E.R."/>
            <person name="Wilson R.K."/>
        </authorList>
    </citation>
    <scope>NUCLEOTIDE SEQUENCE [LARGE SCALE GENOMIC DNA]</scope>
</reference>
<feature type="transmembrane region" description="Helical" evidence="10">
    <location>
        <begin position="41"/>
        <end position="62"/>
    </location>
</feature>
<dbReference type="AlphaFoldDB" id="A0A674H565"/>
<feature type="transmembrane region" description="Helical" evidence="10">
    <location>
        <begin position="101"/>
        <end position="123"/>
    </location>
</feature>
<dbReference type="GO" id="GO:0043005">
    <property type="term" value="C:neuron projection"/>
    <property type="evidence" value="ECO:0007669"/>
    <property type="project" value="TreeGrafter"/>
</dbReference>
<dbReference type="PROSITE" id="PS50262">
    <property type="entry name" value="G_PROTEIN_RECEP_F1_2"/>
    <property type="match status" value="1"/>
</dbReference>
<evidence type="ECO:0000256" key="1">
    <source>
        <dbReference type="ARBA" id="ARBA00004651"/>
    </source>
</evidence>
<dbReference type="Pfam" id="PF00001">
    <property type="entry name" value="7tm_1"/>
    <property type="match status" value="1"/>
</dbReference>
<keyword evidence="5" id="KW-0297">G-protein coupled receptor</keyword>
<dbReference type="Gene3D" id="1.20.1070.10">
    <property type="entry name" value="Rhodopsin 7-helix transmembrane proteins"/>
    <property type="match status" value="1"/>
</dbReference>
<evidence type="ECO:0000256" key="9">
    <source>
        <dbReference type="SAM" id="MobiDB-lite"/>
    </source>
</evidence>
<dbReference type="PRINTS" id="PR00237">
    <property type="entry name" value="GPCRRHODOPSN"/>
</dbReference>
<dbReference type="GO" id="GO:0004930">
    <property type="term" value="F:G protein-coupled receptor activity"/>
    <property type="evidence" value="ECO:0007669"/>
    <property type="project" value="UniProtKB-KW"/>
</dbReference>
<dbReference type="InParanoid" id="A0A674H565"/>
<keyword evidence="3 10" id="KW-0812">Transmembrane</keyword>
<feature type="transmembrane region" description="Helical" evidence="10">
    <location>
        <begin position="186"/>
        <end position="205"/>
    </location>
</feature>
<gene>
    <name evidence="12" type="primary">NPBWR1</name>
</gene>
<evidence type="ECO:0000256" key="8">
    <source>
        <dbReference type="ARBA" id="ARBA00023224"/>
    </source>
</evidence>
<reference evidence="12" key="2">
    <citation type="submission" date="2025-08" db="UniProtKB">
        <authorList>
            <consortium name="Ensembl"/>
        </authorList>
    </citation>
    <scope>IDENTIFICATION</scope>
</reference>
<protein>
    <submittedName>
        <fullName evidence="12">Neuropeptides B and W receptor 1</fullName>
    </submittedName>
</protein>
<organism evidence="12 13">
    <name type="scientific">Taeniopygia guttata</name>
    <name type="common">Zebra finch</name>
    <name type="synonym">Poephila guttata</name>
    <dbReference type="NCBI Taxonomy" id="59729"/>
    <lineage>
        <taxon>Eukaryota</taxon>
        <taxon>Metazoa</taxon>
        <taxon>Chordata</taxon>
        <taxon>Craniata</taxon>
        <taxon>Vertebrata</taxon>
        <taxon>Euteleostomi</taxon>
        <taxon>Archelosauria</taxon>
        <taxon>Archosauria</taxon>
        <taxon>Dinosauria</taxon>
        <taxon>Saurischia</taxon>
        <taxon>Theropoda</taxon>
        <taxon>Coelurosauria</taxon>
        <taxon>Aves</taxon>
        <taxon>Neognathae</taxon>
        <taxon>Neoaves</taxon>
        <taxon>Telluraves</taxon>
        <taxon>Australaves</taxon>
        <taxon>Passeriformes</taxon>
        <taxon>Passeroidea</taxon>
        <taxon>Estrildidae</taxon>
        <taxon>Estrildinae</taxon>
        <taxon>Taeniopygia</taxon>
    </lineage>
</organism>
<evidence type="ECO:0000256" key="2">
    <source>
        <dbReference type="ARBA" id="ARBA00022475"/>
    </source>
</evidence>
<dbReference type="PANTHER" id="PTHR24229:SF47">
    <property type="entry name" value="NEUROPEPTIDES B_W RECEPTOR TYPE 1"/>
    <property type="match status" value="1"/>
</dbReference>
<keyword evidence="2" id="KW-1003">Cell membrane</keyword>
<keyword evidence="6 10" id="KW-0472">Membrane</keyword>
<keyword evidence="13" id="KW-1185">Reference proteome</keyword>
<evidence type="ECO:0000256" key="4">
    <source>
        <dbReference type="ARBA" id="ARBA00022989"/>
    </source>
</evidence>
<dbReference type="InterPro" id="IPR000276">
    <property type="entry name" value="GPCR_Rhodpsn"/>
</dbReference>
<dbReference type="GO" id="GO:0042923">
    <property type="term" value="F:neuropeptide binding"/>
    <property type="evidence" value="ECO:0007669"/>
    <property type="project" value="TreeGrafter"/>
</dbReference>
<accession>A0A674H565</accession>
<evidence type="ECO:0000256" key="5">
    <source>
        <dbReference type="ARBA" id="ARBA00023040"/>
    </source>
</evidence>
<dbReference type="Proteomes" id="UP000007754">
    <property type="component" value="Chromosome 2"/>
</dbReference>
<evidence type="ECO:0000259" key="11">
    <source>
        <dbReference type="PROSITE" id="PS50262"/>
    </source>
</evidence>
<evidence type="ECO:0000256" key="10">
    <source>
        <dbReference type="SAM" id="Phobius"/>
    </source>
</evidence>
<evidence type="ECO:0000256" key="3">
    <source>
        <dbReference type="ARBA" id="ARBA00022692"/>
    </source>
</evidence>
<dbReference type="OMA" id="PRYYITV"/>
<feature type="transmembrane region" description="Helical" evidence="10">
    <location>
        <begin position="74"/>
        <end position="95"/>
    </location>
</feature>
<evidence type="ECO:0000256" key="7">
    <source>
        <dbReference type="ARBA" id="ARBA00023170"/>
    </source>
</evidence>
<sequence length="273" mass="30868">FAFAEHTEGTEGTGSPREQDPRSPSAPDPEALPRYYITMPVIYSVICVMALTGNTAVIYVILKAPKMVTNIFILNLAIAAELFTLMLPINIMGISIDQYNIFSSVYFLTVMSIDCYLTVAAITKSRKVSYCTYRAAKIVNHCVWSFVTVIILTFAVFAKIHKEQGCSHCIFVFPHPESLWWKGSQIYTLILGFVISMSIICALYTTMLRRLRHVHMVAAIIMDIPQTPLVIGISYFITSLSYANSCFNPLLYTFLDESFRRSFCRLLDRRTTS</sequence>
<feature type="transmembrane region" description="Helical" evidence="10">
    <location>
        <begin position="135"/>
        <end position="158"/>
    </location>
</feature>
<dbReference type="Ensembl" id="ENSTGUT00000011440.2">
    <property type="protein sequence ID" value="ENSTGUP00000029897.1"/>
    <property type="gene ID" value="ENSTGUG00000010979.2"/>
</dbReference>
<dbReference type="GeneTree" id="ENSGT00940000161936"/>
<evidence type="ECO:0000313" key="12">
    <source>
        <dbReference type="Ensembl" id="ENSTGUP00000029897.1"/>
    </source>
</evidence>
<proteinExistence type="predicted"/>
<feature type="domain" description="G-protein coupled receptors family 1 profile" evidence="11">
    <location>
        <begin position="53"/>
        <end position="273"/>
    </location>
</feature>
<evidence type="ECO:0000256" key="6">
    <source>
        <dbReference type="ARBA" id="ARBA00023136"/>
    </source>
</evidence>
<dbReference type="GO" id="GO:0005886">
    <property type="term" value="C:plasma membrane"/>
    <property type="evidence" value="ECO:0007669"/>
    <property type="project" value="UniProtKB-SubCell"/>
</dbReference>
<keyword evidence="4 10" id="KW-1133">Transmembrane helix</keyword>